<feature type="signal peptide" evidence="1">
    <location>
        <begin position="1"/>
        <end position="23"/>
    </location>
</feature>
<keyword evidence="1" id="KW-0732">Signal</keyword>
<keyword evidence="3" id="KW-1185">Reference proteome</keyword>
<proteinExistence type="predicted"/>
<sequence length="275" mass="28647">MKVKSILACSAFLGLSTLNYSLAAPQTGLWLIAGGEKAYGGDLINIDVQDNKAFIIFAAGEVPNNTYFLFGTGTLDGDHIEVELTSTKDLSKKQVSGNFNTSSTGVMTFQGIGNRSVYRVQLADVAKPQSMLGSWVFSDVHTSTGAGTARGRYLGSILPASVNGGGIAVDGAGTFGCEFQTGGAYVGYTVCVDVSNPSQQANFFLKRSADEAGGVYMLNNATNGNHIALARRVLTSDGSVVAPKAGAESQKILASAIENFLNNHGAAAKKALNKE</sequence>
<evidence type="ECO:0000313" key="3">
    <source>
        <dbReference type="Proteomes" id="UP001549320"/>
    </source>
</evidence>
<dbReference type="EMBL" id="JBEPSH010000007">
    <property type="protein sequence ID" value="MET4578649.1"/>
    <property type="molecule type" value="Genomic_DNA"/>
</dbReference>
<gene>
    <name evidence="2" type="ORF">ABIE13_003765</name>
</gene>
<protein>
    <submittedName>
        <fullName evidence="2">Uncharacterized protein</fullName>
    </submittedName>
</protein>
<dbReference type="Proteomes" id="UP001549320">
    <property type="component" value="Unassembled WGS sequence"/>
</dbReference>
<name>A0ABV2QC94_9BURK</name>
<feature type="chain" id="PRO_5046278147" evidence="1">
    <location>
        <begin position="24"/>
        <end position="275"/>
    </location>
</feature>
<comment type="caution">
    <text evidence="2">The sequence shown here is derived from an EMBL/GenBank/DDBJ whole genome shotgun (WGS) entry which is preliminary data.</text>
</comment>
<organism evidence="2 3">
    <name type="scientific">Ottowia thiooxydans</name>
    <dbReference type="NCBI Taxonomy" id="219182"/>
    <lineage>
        <taxon>Bacteria</taxon>
        <taxon>Pseudomonadati</taxon>
        <taxon>Pseudomonadota</taxon>
        <taxon>Betaproteobacteria</taxon>
        <taxon>Burkholderiales</taxon>
        <taxon>Comamonadaceae</taxon>
        <taxon>Ottowia</taxon>
    </lineage>
</organism>
<accession>A0ABV2QC94</accession>
<evidence type="ECO:0000313" key="2">
    <source>
        <dbReference type="EMBL" id="MET4578649.1"/>
    </source>
</evidence>
<dbReference type="RefSeq" id="WP_354446060.1">
    <property type="nucleotide sequence ID" value="NZ_JBEPSH010000007.1"/>
</dbReference>
<evidence type="ECO:0000256" key="1">
    <source>
        <dbReference type="SAM" id="SignalP"/>
    </source>
</evidence>
<reference evidence="2 3" key="1">
    <citation type="submission" date="2024-06" db="EMBL/GenBank/DDBJ databases">
        <title>Sorghum-associated microbial communities from plants grown in Nebraska, USA.</title>
        <authorList>
            <person name="Schachtman D."/>
        </authorList>
    </citation>
    <scope>NUCLEOTIDE SEQUENCE [LARGE SCALE GENOMIC DNA]</scope>
    <source>
        <strain evidence="2 3">2709</strain>
    </source>
</reference>